<gene>
    <name evidence="9" type="primary">LOC108737707</name>
    <name evidence="10" type="synonym">LOC112904717</name>
</gene>
<dbReference type="Proteomes" id="UP000192223">
    <property type="component" value="Unplaced"/>
</dbReference>
<dbReference type="STRING" id="224129.A0A1W4X1R9"/>
<dbReference type="Gene3D" id="3.40.50.300">
    <property type="entry name" value="P-loop containing nucleotide triphosphate hydrolases"/>
    <property type="match status" value="1"/>
</dbReference>
<reference evidence="9 10" key="1">
    <citation type="submission" date="2025-04" db="UniProtKB">
        <authorList>
            <consortium name="RefSeq"/>
        </authorList>
    </citation>
    <scope>IDENTIFICATION</scope>
    <source>
        <tissue evidence="9 10">Entire body</tissue>
    </source>
</reference>
<evidence type="ECO:0000256" key="6">
    <source>
        <dbReference type="ARBA" id="ARBA00023242"/>
    </source>
</evidence>
<dbReference type="AlphaFoldDB" id="A0A1W4X1R9"/>
<dbReference type="RefSeq" id="XP_018326270.1">
    <property type="nucleotide sequence ID" value="XM_018470768.2"/>
</dbReference>
<dbReference type="GO" id="GO:0003682">
    <property type="term" value="F:chromatin binding"/>
    <property type="evidence" value="ECO:0007669"/>
    <property type="project" value="TreeGrafter"/>
</dbReference>
<evidence type="ECO:0000256" key="2">
    <source>
        <dbReference type="ARBA" id="ARBA00006168"/>
    </source>
</evidence>
<evidence type="ECO:0000256" key="5">
    <source>
        <dbReference type="ARBA" id="ARBA00022840"/>
    </source>
</evidence>
<dbReference type="GO" id="GO:0033314">
    <property type="term" value="P:mitotic DNA replication checkpoint signaling"/>
    <property type="evidence" value="ECO:0007669"/>
    <property type="project" value="TreeGrafter"/>
</dbReference>
<organism evidence="8 9">
    <name type="scientific">Agrilus planipennis</name>
    <name type="common">Emerald ash borer</name>
    <name type="synonym">Agrilus marcopoli</name>
    <dbReference type="NCBI Taxonomy" id="224129"/>
    <lineage>
        <taxon>Eukaryota</taxon>
        <taxon>Metazoa</taxon>
        <taxon>Ecdysozoa</taxon>
        <taxon>Arthropoda</taxon>
        <taxon>Hexapoda</taxon>
        <taxon>Insecta</taxon>
        <taxon>Pterygota</taxon>
        <taxon>Neoptera</taxon>
        <taxon>Endopterygota</taxon>
        <taxon>Coleoptera</taxon>
        <taxon>Polyphaga</taxon>
        <taxon>Elateriformia</taxon>
        <taxon>Buprestoidea</taxon>
        <taxon>Buprestidae</taxon>
        <taxon>Agrilinae</taxon>
        <taxon>Agrilus</taxon>
    </lineage>
</organism>
<comment type="similarity">
    <text evidence="2">Belongs to the rad17/RAD24 family.</text>
</comment>
<dbReference type="RefSeq" id="XP_025831268.1">
    <property type="nucleotide sequence ID" value="XM_025975483.1"/>
</dbReference>
<keyword evidence="3" id="KW-0547">Nucleotide-binding</keyword>
<dbReference type="Pfam" id="PF03215">
    <property type="entry name" value="Rad17"/>
    <property type="match status" value="1"/>
</dbReference>
<keyword evidence="8" id="KW-1185">Reference proteome</keyword>
<evidence type="ECO:0000256" key="3">
    <source>
        <dbReference type="ARBA" id="ARBA00022741"/>
    </source>
</evidence>
<keyword evidence="6" id="KW-0539">Nucleus</keyword>
<evidence type="ECO:0000313" key="10">
    <source>
        <dbReference type="RefSeq" id="XP_025831268.1"/>
    </source>
</evidence>
<sequence length="437" mass="49701">MNKKSNKNWISLDIKVDEVKNDFPVGTKVTRDSLKVFAVPSETKKAYNFFEKVIPTIESHLAVHSKKIKEVEEWLLRNVKDKCGKGTTSILLITGPAGSGKSATINVLCNKLDIRISEWVNPVDQDYELSKGPGQSAQFLEFLVQSKYLSLLEDSGKKLTLVEDFPNSVIRKPDEFFTILEKVYYKARSAIVFICADEDMSNNISHQLFPQNIRDLYKIENITFNACSVTLMKNSLKRACSLILERSDLFTPPHNDIIEAIVITSCGDIRSAMNQLYFASLKASGKLEMQECTRSSNKRKRSAKPNAKLKNMCKDESLTLFHGVGRILNPKRIDRGDGSWRLDVDLESLITTFAPNPRKCILFLQENYLKYYGHIGDISATADILSFSQTFFDKWSEEYNKMRAYGLWAAVLGSMVYNEHKVSKWNQITGPTRLENK</sequence>
<dbReference type="PANTHER" id="PTHR12172:SF0">
    <property type="entry name" value="CELL CYCLE CHECKPOINT PROTEIN RAD17"/>
    <property type="match status" value="1"/>
</dbReference>
<dbReference type="GO" id="GO:0003689">
    <property type="term" value="F:DNA clamp loader activity"/>
    <property type="evidence" value="ECO:0007669"/>
    <property type="project" value="TreeGrafter"/>
</dbReference>
<keyword evidence="7" id="KW-0131">Cell cycle</keyword>
<dbReference type="GO" id="GO:0006281">
    <property type="term" value="P:DNA repair"/>
    <property type="evidence" value="ECO:0007669"/>
    <property type="project" value="InterPro"/>
</dbReference>
<dbReference type="GO" id="GO:0005634">
    <property type="term" value="C:nucleus"/>
    <property type="evidence" value="ECO:0007669"/>
    <property type="project" value="UniProtKB-SubCell"/>
</dbReference>
<dbReference type="SUPFAM" id="SSF52540">
    <property type="entry name" value="P-loop containing nucleoside triphosphate hydrolases"/>
    <property type="match status" value="1"/>
</dbReference>
<dbReference type="PANTHER" id="PTHR12172">
    <property type="entry name" value="CELL CYCLE CHECKPOINT PROTEIN RAD17"/>
    <property type="match status" value="1"/>
</dbReference>
<protein>
    <submittedName>
        <fullName evidence="9">Cell cycle checkpoint protein RAD17 isoform X1</fullName>
    </submittedName>
    <submittedName>
        <fullName evidence="10">Cell cycle checkpoint protein RAD17-like</fullName>
    </submittedName>
</protein>
<dbReference type="InterPro" id="IPR027417">
    <property type="entry name" value="P-loop_NTPase"/>
</dbReference>
<evidence type="ECO:0000313" key="9">
    <source>
        <dbReference type="RefSeq" id="XP_018326270.1"/>
    </source>
</evidence>
<dbReference type="GO" id="GO:0005524">
    <property type="term" value="F:ATP binding"/>
    <property type="evidence" value="ECO:0007669"/>
    <property type="project" value="UniProtKB-KW"/>
</dbReference>
<comment type="subcellular location">
    <subcellularLocation>
        <location evidence="1">Nucleus</location>
    </subcellularLocation>
</comment>
<proteinExistence type="inferred from homology"/>
<keyword evidence="5" id="KW-0067">ATP-binding</keyword>
<dbReference type="KEGG" id="apln:108737707"/>
<name>A0A1W4X1R9_AGRPL</name>
<keyword evidence="4" id="KW-0227">DNA damage</keyword>
<accession>A0A1W4X1R9</accession>
<evidence type="ECO:0000256" key="4">
    <source>
        <dbReference type="ARBA" id="ARBA00022763"/>
    </source>
</evidence>
<evidence type="ECO:0000256" key="1">
    <source>
        <dbReference type="ARBA" id="ARBA00004123"/>
    </source>
</evidence>
<dbReference type="GO" id="GO:0000077">
    <property type="term" value="P:DNA damage checkpoint signaling"/>
    <property type="evidence" value="ECO:0007669"/>
    <property type="project" value="TreeGrafter"/>
</dbReference>
<dbReference type="InterPro" id="IPR004582">
    <property type="entry name" value="Checkpoint_prot_Rad17_Rad24"/>
</dbReference>
<dbReference type="OrthoDB" id="10265971at2759"/>
<dbReference type="KEGG" id="apln:112904717"/>
<evidence type="ECO:0000313" key="8">
    <source>
        <dbReference type="Proteomes" id="UP000192223"/>
    </source>
</evidence>
<evidence type="ECO:0000256" key="7">
    <source>
        <dbReference type="ARBA" id="ARBA00023306"/>
    </source>
</evidence>
<dbReference type="GeneID" id="108737707"/>